<gene>
    <name evidence="10" type="ORF">EXJ73_22900</name>
</gene>
<dbReference type="Gene3D" id="2.60.120.200">
    <property type="match status" value="1"/>
</dbReference>
<dbReference type="PANTHER" id="PTHR43101:SF1">
    <property type="entry name" value="BETA-FRUCTOSIDASE"/>
    <property type="match status" value="1"/>
</dbReference>
<dbReference type="InterPro" id="IPR006558">
    <property type="entry name" value="LamG-like"/>
</dbReference>
<feature type="compositionally biased region" description="Basic and acidic residues" evidence="8">
    <location>
        <begin position="8"/>
        <end position="21"/>
    </location>
</feature>
<dbReference type="Gene3D" id="2.115.10.20">
    <property type="entry name" value="Glycosyl hydrolase domain, family 43"/>
    <property type="match status" value="1"/>
</dbReference>
<evidence type="ECO:0000256" key="3">
    <source>
        <dbReference type="ARBA" id="ARBA00022729"/>
    </source>
</evidence>
<evidence type="ECO:0000256" key="2">
    <source>
        <dbReference type="ARBA" id="ARBA00012758"/>
    </source>
</evidence>
<name>A0A9X4LQG3_9BURK</name>
<dbReference type="InterPro" id="IPR013189">
    <property type="entry name" value="Glyco_hydro_32_C"/>
</dbReference>
<dbReference type="InterPro" id="IPR013148">
    <property type="entry name" value="Glyco_hydro_32_N"/>
</dbReference>
<organism evidence="10 11">
    <name type="scientific">Pelomonas aquatica</name>
    <dbReference type="NCBI Taxonomy" id="431058"/>
    <lineage>
        <taxon>Bacteria</taxon>
        <taxon>Pseudomonadati</taxon>
        <taxon>Pseudomonadota</taxon>
        <taxon>Betaproteobacteria</taxon>
        <taxon>Burkholderiales</taxon>
        <taxon>Sphaerotilaceae</taxon>
        <taxon>Roseateles</taxon>
    </lineage>
</organism>
<evidence type="ECO:0000313" key="10">
    <source>
        <dbReference type="EMBL" id="MDG0865315.1"/>
    </source>
</evidence>
<evidence type="ECO:0000259" key="9">
    <source>
        <dbReference type="SMART" id="SM00560"/>
    </source>
</evidence>
<dbReference type="SUPFAM" id="SSF75005">
    <property type="entry name" value="Arabinanase/levansucrase/invertase"/>
    <property type="match status" value="1"/>
</dbReference>
<proteinExistence type="inferred from homology"/>
<feature type="domain" description="LamG-like jellyroll fold" evidence="9">
    <location>
        <begin position="115"/>
        <end position="265"/>
    </location>
</feature>
<dbReference type="Proteomes" id="UP001152766">
    <property type="component" value="Unassembled WGS sequence"/>
</dbReference>
<evidence type="ECO:0000256" key="8">
    <source>
        <dbReference type="SAM" id="MobiDB-lite"/>
    </source>
</evidence>
<dbReference type="EC" id="3.2.1.26" evidence="2"/>
<dbReference type="Gene3D" id="2.60.120.560">
    <property type="entry name" value="Exo-inulinase, domain 1"/>
    <property type="match status" value="1"/>
</dbReference>
<dbReference type="PANTHER" id="PTHR43101">
    <property type="entry name" value="BETA-FRUCTOSIDASE"/>
    <property type="match status" value="1"/>
</dbReference>
<evidence type="ECO:0000256" key="7">
    <source>
        <dbReference type="RuleBase" id="RU362110"/>
    </source>
</evidence>
<comment type="similarity">
    <text evidence="1 7">Belongs to the glycosyl hydrolase 32 family.</text>
</comment>
<dbReference type="EMBL" id="SGUG01000064">
    <property type="protein sequence ID" value="MDG0865315.1"/>
    <property type="molecule type" value="Genomic_DNA"/>
</dbReference>
<dbReference type="AlphaFoldDB" id="A0A9X4LQG3"/>
<keyword evidence="11" id="KW-1185">Reference proteome</keyword>
<dbReference type="GO" id="GO:0005975">
    <property type="term" value="P:carbohydrate metabolic process"/>
    <property type="evidence" value="ECO:0007669"/>
    <property type="project" value="InterPro"/>
</dbReference>
<feature type="region of interest" description="Disordered" evidence="8">
    <location>
        <begin position="1"/>
        <end position="21"/>
    </location>
</feature>
<evidence type="ECO:0000256" key="6">
    <source>
        <dbReference type="ARBA" id="ARBA00023295"/>
    </source>
</evidence>
<dbReference type="Pfam" id="PF13385">
    <property type="entry name" value="Laminin_G_3"/>
    <property type="match status" value="1"/>
</dbReference>
<keyword evidence="5" id="KW-1015">Disulfide bond</keyword>
<keyword evidence="4 7" id="KW-0378">Hydrolase</keyword>
<dbReference type="CDD" id="cd08996">
    <property type="entry name" value="GH32_FFase"/>
    <property type="match status" value="1"/>
</dbReference>
<keyword evidence="3" id="KW-0732">Signal</keyword>
<dbReference type="SUPFAM" id="SSF49899">
    <property type="entry name" value="Concanavalin A-like lectins/glucanases"/>
    <property type="match status" value="2"/>
</dbReference>
<dbReference type="InterPro" id="IPR001362">
    <property type="entry name" value="Glyco_hydro_32"/>
</dbReference>
<evidence type="ECO:0000313" key="11">
    <source>
        <dbReference type="Proteomes" id="UP001152766"/>
    </source>
</evidence>
<protein>
    <recommendedName>
        <fullName evidence="2">beta-fructofuranosidase</fullName>
        <ecNumber evidence="2">3.2.1.26</ecNumber>
    </recommendedName>
</protein>
<dbReference type="SMART" id="SM00640">
    <property type="entry name" value="Glyco_32"/>
    <property type="match status" value="1"/>
</dbReference>
<dbReference type="GO" id="GO:0004564">
    <property type="term" value="F:beta-fructofuranosidase activity"/>
    <property type="evidence" value="ECO:0007669"/>
    <property type="project" value="UniProtKB-EC"/>
</dbReference>
<dbReference type="InterPro" id="IPR023296">
    <property type="entry name" value="Glyco_hydro_beta-prop_sf"/>
</dbReference>
<dbReference type="Pfam" id="PF00251">
    <property type="entry name" value="Glyco_hydro_32N"/>
    <property type="match status" value="1"/>
</dbReference>
<keyword evidence="6 7" id="KW-0326">Glycosidase</keyword>
<dbReference type="Pfam" id="PF08244">
    <property type="entry name" value="Glyco_hydro_32C"/>
    <property type="match status" value="1"/>
</dbReference>
<evidence type="ECO:0000256" key="5">
    <source>
        <dbReference type="ARBA" id="ARBA00023157"/>
    </source>
</evidence>
<evidence type="ECO:0000256" key="4">
    <source>
        <dbReference type="ARBA" id="ARBA00022801"/>
    </source>
</evidence>
<dbReference type="InterPro" id="IPR051214">
    <property type="entry name" value="GH32_Enzymes"/>
</dbReference>
<dbReference type="InterPro" id="IPR013320">
    <property type="entry name" value="ConA-like_dom_sf"/>
</dbReference>
<accession>A0A9X4LQG3</accession>
<comment type="caution">
    <text evidence="10">The sequence shown here is derived from an EMBL/GenBank/DDBJ whole genome shotgun (WGS) entry which is preliminary data.</text>
</comment>
<sequence length="777" mass="83884">MHVTSSDDALKARAEDGSRPAHASLRDRLRRGFLLPAAVLACLTGSSPVFAAARLPDAVVRADFDQLSAGKLPGGLEIRTQFPAPDAVPGVIGGAWRTDGFSSYAEGKLSLSPSSGFTLSLWVALESYPSDLEVPVKEMVPSSFIQQASGGKGFDLFIDAYGRWGFKVATSAGILRIPAQSRFPLRRWVHLVATVDVATGIASLYQSDDLIGTAQGAPGMALELAQTPLRLAAAPTETKILDFTINRLNGAFDQVAVYPAALSAEQRQLLSGPSSVPSAEPSLVVPATRFANDTLRPRVHPLPPANWTNEAHGLIRIGDAWHVFYQRTPNGPFKTLMHWGHMTSRDLLVWENQPDALMPELQSDDFGFDMKGIWSGHVIADGGKAFAFYTSVNHGDRLAASNPGVAMAVSEDPQLRDWTKAGPILNSRGARDMRDPFLWKEGGTWHMIIGAALETGGGLLHYVLEPGDKGGRWQPRPRFTDPSYRMLDIGSEIWEMPVFERLSDDVWILLANPIGGKVSKYGEPSTRAVYWTGAWSDGTFKPFSPTPKLLDLVPGHLAPTVSRADDGGLRAIGIIDERRTPLAQRQAGWAHTFSLPRAWYLLGDKHTLGQRPAPELARLRAGAVVDRSGVAIGRDAVSLDVGHGAYELLIELADAPSAAAPVQLDVLASPDGREFTRLIFDQARGEVIVDKSRSTLSADGEGPRILKGGYAAESFGAMRRLRVIVDGSTVEVFINDAAAYSVRSYPSLPGSTGIRIGADTGQPMRAAVKVWPLRLPQ</sequence>
<reference evidence="10" key="1">
    <citation type="submission" date="2019-02" db="EMBL/GenBank/DDBJ databases">
        <title>Draft genome of the type strain Pelomonas aquatica CCUG 52575T.</title>
        <authorList>
            <person name="Gomila M."/>
            <person name="Lalucat J."/>
        </authorList>
    </citation>
    <scope>NUCLEOTIDE SEQUENCE</scope>
    <source>
        <strain evidence="10">CCUG 52575</strain>
    </source>
</reference>
<evidence type="ECO:0000256" key="1">
    <source>
        <dbReference type="ARBA" id="ARBA00009902"/>
    </source>
</evidence>
<dbReference type="SMART" id="SM00560">
    <property type="entry name" value="LamGL"/>
    <property type="match status" value="1"/>
</dbReference>